<keyword evidence="3" id="KW-0238">DNA-binding</keyword>
<organism evidence="6 7">
    <name type="scientific">Luteibacter sahnii</name>
    <dbReference type="NCBI Taxonomy" id="3021977"/>
    <lineage>
        <taxon>Bacteria</taxon>
        <taxon>Pseudomonadati</taxon>
        <taxon>Pseudomonadota</taxon>
        <taxon>Gammaproteobacteria</taxon>
        <taxon>Lysobacterales</taxon>
        <taxon>Rhodanobacteraceae</taxon>
        <taxon>Luteibacter</taxon>
    </lineage>
</organism>
<dbReference type="InterPro" id="IPR036390">
    <property type="entry name" value="WH_DNA-bd_sf"/>
</dbReference>
<keyword evidence="2" id="KW-0805">Transcription regulation</keyword>
<dbReference type="Pfam" id="PF00126">
    <property type="entry name" value="HTH_1"/>
    <property type="match status" value="1"/>
</dbReference>
<keyword evidence="4" id="KW-0804">Transcription</keyword>
<dbReference type="CDD" id="cd08414">
    <property type="entry name" value="PBP2_LTTR_aromatics_like"/>
    <property type="match status" value="1"/>
</dbReference>
<evidence type="ECO:0000256" key="3">
    <source>
        <dbReference type="ARBA" id="ARBA00023125"/>
    </source>
</evidence>
<dbReference type="Pfam" id="PF03466">
    <property type="entry name" value="LysR_substrate"/>
    <property type="match status" value="1"/>
</dbReference>
<comment type="similarity">
    <text evidence="1">Belongs to the LysR transcriptional regulatory family.</text>
</comment>
<accession>A0ABT6B7X5</accession>
<dbReference type="InterPro" id="IPR036388">
    <property type="entry name" value="WH-like_DNA-bd_sf"/>
</dbReference>
<dbReference type="Gene3D" id="1.10.10.10">
    <property type="entry name" value="Winged helix-like DNA-binding domain superfamily/Winged helix DNA-binding domain"/>
    <property type="match status" value="1"/>
</dbReference>
<reference evidence="6 7" key="1">
    <citation type="journal article" date="2024" name="Curr. Microbiol.">
        <title>Luteibacter sahnii sp. nov., A Novel Yellow-Colored Xanthomonadin Pigment Producing Probiotic Bacterium from Healthy Rice Seed Microbiome.</title>
        <authorList>
            <person name="Jaiswal G."/>
            <person name="Rana R."/>
            <person name="Nayak P.K."/>
            <person name="Chouhan R."/>
            <person name="Gandhi S.G."/>
            <person name="Patel H.K."/>
            <person name="Patil P.B."/>
        </authorList>
    </citation>
    <scope>NUCLEOTIDE SEQUENCE [LARGE SCALE GENOMIC DNA]</scope>
    <source>
        <strain evidence="6 7">PPL201</strain>
    </source>
</reference>
<name>A0ABT6B7X5_9GAMM</name>
<evidence type="ECO:0000256" key="2">
    <source>
        <dbReference type="ARBA" id="ARBA00023015"/>
    </source>
</evidence>
<dbReference type="Gene3D" id="3.40.190.10">
    <property type="entry name" value="Periplasmic binding protein-like II"/>
    <property type="match status" value="2"/>
</dbReference>
<dbReference type="PANTHER" id="PTHR30346:SF17">
    <property type="entry name" value="LYSR FAMILY TRANSCRIPTIONAL REGULATOR"/>
    <property type="match status" value="1"/>
</dbReference>
<evidence type="ECO:0000256" key="4">
    <source>
        <dbReference type="ARBA" id="ARBA00023163"/>
    </source>
</evidence>
<gene>
    <name evidence="6" type="ORF">P3W24_04275</name>
</gene>
<dbReference type="InterPro" id="IPR005119">
    <property type="entry name" value="LysR_subst-bd"/>
</dbReference>
<comment type="caution">
    <text evidence="6">The sequence shown here is derived from an EMBL/GenBank/DDBJ whole genome shotgun (WGS) entry which is preliminary data.</text>
</comment>
<evidence type="ECO:0000313" key="7">
    <source>
        <dbReference type="Proteomes" id="UP001528850"/>
    </source>
</evidence>
<evidence type="ECO:0000259" key="5">
    <source>
        <dbReference type="PROSITE" id="PS50931"/>
    </source>
</evidence>
<dbReference type="SUPFAM" id="SSF53850">
    <property type="entry name" value="Periplasmic binding protein-like II"/>
    <property type="match status" value="1"/>
</dbReference>
<evidence type="ECO:0000313" key="6">
    <source>
        <dbReference type="EMBL" id="MDF4024187.1"/>
    </source>
</evidence>
<keyword evidence="7" id="KW-1185">Reference proteome</keyword>
<dbReference type="EMBL" id="JARJJS010000001">
    <property type="protein sequence ID" value="MDF4024187.1"/>
    <property type="molecule type" value="Genomic_DNA"/>
</dbReference>
<feature type="domain" description="HTH lysR-type" evidence="5">
    <location>
        <begin position="3"/>
        <end position="60"/>
    </location>
</feature>
<evidence type="ECO:0000256" key="1">
    <source>
        <dbReference type="ARBA" id="ARBA00009437"/>
    </source>
</evidence>
<dbReference type="PRINTS" id="PR00039">
    <property type="entry name" value="HTHLYSR"/>
</dbReference>
<dbReference type="PANTHER" id="PTHR30346">
    <property type="entry name" value="TRANSCRIPTIONAL DUAL REGULATOR HCAR-RELATED"/>
    <property type="match status" value="1"/>
</dbReference>
<sequence>MQVELRHLRYFIAVADELHFGRAAERLGISQPPLSQQIRDLETMLGVRLLRRTNRRVELTDAGAAYLAAARDILGRVRDAADLAQRASRGEVGELRVAFTRSAPLIERFSRAIRAFREAYPAVHLDLVERNTFQQIEALLDGRQQVGLLRGTALPASLVSHRIVDDPLLAVLPAGHPLATRRRRSLRMTELADERFVVFTRAAGTGILDQWLTMCRNAGFSPRIAQEAGEASTLIGLVAAGLGVAVLPASLRQVQVDGVAYIAIDSPDAASALHLAHRRDDGSALVKAFTTAMRATHVVP</sequence>
<dbReference type="Proteomes" id="UP001528850">
    <property type="component" value="Unassembled WGS sequence"/>
</dbReference>
<dbReference type="SUPFAM" id="SSF46785">
    <property type="entry name" value="Winged helix' DNA-binding domain"/>
    <property type="match status" value="1"/>
</dbReference>
<dbReference type="InterPro" id="IPR000847">
    <property type="entry name" value="LysR_HTH_N"/>
</dbReference>
<proteinExistence type="inferred from homology"/>
<dbReference type="PROSITE" id="PS50931">
    <property type="entry name" value="HTH_LYSR"/>
    <property type="match status" value="1"/>
</dbReference>
<protein>
    <submittedName>
        <fullName evidence="6">LysR family transcriptional regulator</fullName>
    </submittedName>
</protein>